<reference evidence="1" key="1">
    <citation type="submission" date="2020-05" db="EMBL/GenBank/DDBJ databases">
        <authorList>
            <person name="Chiriac C."/>
            <person name="Salcher M."/>
            <person name="Ghai R."/>
            <person name="Kavagutti S V."/>
        </authorList>
    </citation>
    <scope>NUCLEOTIDE SEQUENCE</scope>
</reference>
<sequence length="164" mass="16293">MPSIALNQTTANATSTLSSASINSVFQASVASAVGSTASTFATGQKDLYSFVNGNGSACATAVVDPSVVIASNSTTITLSALTTTGGGSWVFTALKGLRLYNAPTNDNLTITSNITGFPACKLPPGSFLVFGSESANGITVAGTNTITANGTNGNVAVITMILS</sequence>
<dbReference type="EMBL" id="LR796967">
    <property type="protein sequence ID" value="CAB4178481.1"/>
    <property type="molecule type" value="Genomic_DNA"/>
</dbReference>
<name>A0A6J5QAB9_9CAUD</name>
<proteinExistence type="predicted"/>
<accession>A0A6J5QAB9</accession>
<evidence type="ECO:0000313" key="2">
    <source>
        <dbReference type="EMBL" id="CAB4219685.1"/>
    </source>
</evidence>
<dbReference type="EMBL" id="LR797485">
    <property type="protein sequence ID" value="CAB4219685.1"/>
    <property type="molecule type" value="Genomic_DNA"/>
</dbReference>
<organism evidence="1">
    <name type="scientific">uncultured Caudovirales phage</name>
    <dbReference type="NCBI Taxonomy" id="2100421"/>
    <lineage>
        <taxon>Viruses</taxon>
        <taxon>Duplodnaviria</taxon>
        <taxon>Heunggongvirae</taxon>
        <taxon>Uroviricota</taxon>
        <taxon>Caudoviricetes</taxon>
        <taxon>Peduoviridae</taxon>
        <taxon>Maltschvirus</taxon>
        <taxon>Maltschvirus maltsch</taxon>
    </lineage>
</organism>
<protein>
    <submittedName>
        <fullName evidence="1">Uncharacterized protein</fullName>
    </submittedName>
</protein>
<gene>
    <name evidence="1" type="ORF">UFOVP1021_39</name>
    <name evidence="2" type="ORF">UFOVP1622_3</name>
</gene>
<evidence type="ECO:0000313" key="1">
    <source>
        <dbReference type="EMBL" id="CAB4178481.1"/>
    </source>
</evidence>